<accession>A0A3A2ZLC8</accession>
<keyword evidence="2" id="KW-1185">Reference proteome</keyword>
<gene>
    <name evidence="1" type="ORF">PHISCL_05473</name>
</gene>
<evidence type="ECO:0000313" key="1">
    <source>
        <dbReference type="EMBL" id="RJE22187.1"/>
    </source>
</evidence>
<name>A0A3A2ZLC8_9EURO</name>
<sequence>MLSAILMCFRRPGTTSRPGATGTPILRLDGSYGLDVCPKTPVFVHKDDKLFYLVYAGWYLIHGSMFVDDKIWEIAERQDPLP</sequence>
<dbReference type="Proteomes" id="UP000266188">
    <property type="component" value="Unassembled WGS sequence"/>
</dbReference>
<evidence type="ECO:0000313" key="2">
    <source>
        <dbReference type="Proteomes" id="UP000266188"/>
    </source>
</evidence>
<comment type="caution">
    <text evidence="1">The sequence shown here is derived from an EMBL/GenBank/DDBJ whole genome shotgun (WGS) entry which is preliminary data.</text>
</comment>
<protein>
    <submittedName>
        <fullName evidence="1">Uncharacterized protein</fullName>
    </submittedName>
</protein>
<proteinExistence type="predicted"/>
<dbReference type="AlphaFoldDB" id="A0A3A2ZLC8"/>
<organism evidence="1 2">
    <name type="scientific">Aspergillus sclerotialis</name>
    <dbReference type="NCBI Taxonomy" id="2070753"/>
    <lineage>
        <taxon>Eukaryota</taxon>
        <taxon>Fungi</taxon>
        <taxon>Dikarya</taxon>
        <taxon>Ascomycota</taxon>
        <taxon>Pezizomycotina</taxon>
        <taxon>Eurotiomycetes</taxon>
        <taxon>Eurotiomycetidae</taxon>
        <taxon>Eurotiales</taxon>
        <taxon>Aspergillaceae</taxon>
        <taxon>Aspergillus</taxon>
        <taxon>Aspergillus subgen. Polypaecilum</taxon>
    </lineage>
</organism>
<dbReference type="EMBL" id="MVGC01000181">
    <property type="protein sequence ID" value="RJE22187.1"/>
    <property type="molecule type" value="Genomic_DNA"/>
</dbReference>
<reference evidence="2" key="1">
    <citation type="submission" date="2017-02" db="EMBL/GenBank/DDBJ databases">
        <authorList>
            <person name="Tafer H."/>
            <person name="Lopandic K."/>
        </authorList>
    </citation>
    <scope>NUCLEOTIDE SEQUENCE [LARGE SCALE GENOMIC DNA]</scope>
    <source>
        <strain evidence="2">CBS 366.77</strain>
    </source>
</reference>